<keyword evidence="6" id="KW-0902">Two-component regulatory system</keyword>
<proteinExistence type="predicted"/>
<dbReference type="SUPFAM" id="SSF47384">
    <property type="entry name" value="Homodimeric domain of signal transducing histidine kinase"/>
    <property type="match status" value="1"/>
</dbReference>
<evidence type="ECO:0000256" key="5">
    <source>
        <dbReference type="ARBA" id="ARBA00022777"/>
    </source>
</evidence>
<protein>
    <recommendedName>
        <fullName evidence="2">histidine kinase</fullName>
        <ecNumber evidence="2">2.7.13.3</ecNumber>
    </recommendedName>
</protein>
<dbReference type="InterPro" id="IPR050736">
    <property type="entry name" value="Sensor_HK_Regulatory"/>
</dbReference>
<dbReference type="CDD" id="cd00075">
    <property type="entry name" value="HATPase"/>
    <property type="match status" value="1"/>
</dbReference>
<dbReference type="PRINTS" id="PR00344">
    <property type="entry name" value="BCTRLSENSOR"/>
</dbReference>
<dbReference type="Gene3D" id="1.10.287.130">
    <property type="match status" value="1"/>
</dbReference>
<dbReference type="AlphaFoldDB" id="A0A3B0U9H8"/>
<reference evidence="8" key="1">
    <citation type="submission" date="2018-06" db="EMBL/GenBank/DDBJ databases">
        <authorList>
            <person name="Zhirakovskaya E."/>
        </authorList>
    </citation>
    <scope>NUCLEOTIDE SEQUENCE</scope>
</reference>
<feature type="non-terminal residue" evidence="8">
    <location>
        <position position="1"/>
    </location>
</feature>
<dbReference type="Pfam" id="PF02518">
    <property type="entry name" value="HATPase_c"/>
    <property type="match status" value="1"/>
</dbReference>
<dbReference type="GO" id="GO:0000155">
    <property type="term" value="F:phosphorelay sensor kinase activity"/>
    <property type="evidence" value="ECO:0007669"/>
    <property type="project" value="InterPro"/>
</dbReference>
<evidence type="ECO:0000259" key="7">
    <source>
        <dbReference type="PROSITE" id="PS50109"/>
    </source>
</evidence>
<organism evidence="8">
    <name type="scientific">hydrothermal vent metagenome</name>
    <dbReference type="NCBI Taxonomy" id="652676"/>
    <lineage>
        <taxon>unclassified sequences</taxon>
        <taxon>metagenomes</taxon>
        <taxon>ecological metagenomes</taxon>
    </lineage>
</organism>
<accession>A0A3B0U9H8</accession>
<dbReference type="SMART" id="SM00387">
    <property type="entry name" value="HATPase_c"/>
    <property type="match status" value="1"/>
</dbReference>
<dbReference type="Pfam" id="PF00512">
    <property type="entry name" value="HisKA"/>
    <property type="match status" value="1"/>
</dbReference>
<dbReference type="SUPFAM" id="SSF55874">
    <property type="entry name" value="ATPase domain of HSP90 chaperone/DNA topoisomerase II/histidine kinase"/>
    <property type="match status" value="1"/>
</dbReference>
<evidence type="ECO:0000256" key="4">
    <source>
        <dbReference type="ARBA" id="ARBA00022679"/>
    </source>
</evidence>
<evidence type="ECO:0000256" key="2">
    <source>
        <dbReference type="ARBA" id="ARBA00012438"/>
    </source>
</evidence>
<dbReference type="InterPro" id="IPR005467">
    <property type="entry name" value="His_kinase_dom"/>
</dbReference>
<dbReference type="PANTHER" id="PTHR43711">
    <property type="entry name" value="TWO-COMPONENT HISTIDINE KINASE"/>
    <property type="match status" value="1"/>
</dbReference>
<evidence type="ECO:0000256" key="6">
    <source>
        <dbReference type="ARBA" id="ARBA00023012"/>
    </source>
</evidence>
<name>A0A3B0U9H8_9ZZZZ</name>
<dbReference type="EC" id="2.7.13.3" evidence="2"/>
<dbReference type="CDD" id="cd00082">
    <property type="entry name" value="HisKA"/>
    <property type="match status" value="1"/>
</dbReference>
<dbReference type="InterPro" id="IPR036097">
    <property type="entry name" value="HisK_dim/P_sf"/>
</dbReference>
<evidence type="ECO:0000256" key="1">
    <source>
        <dbReference type="ARBA" id="ARBA00000085"/>
    </source>
</evidence>
<comment type="catalytic activity">
    <reaction evidence="1">
        <text>ATP + protein L-histidine = ADP + protein N-phospho-L-histidine.</text>
        <dbReference type="EC" id="2.7.13.3"/>
    </reaction>
</comment>
<sequence length="213" mass="24271">SVSHDLKAPLSSIQGLLNVARLDKNNNASVYYDRIEKSVDKLDNFIKDIIDFSKNSRLELKQEKINVRDLVEEVKEGLSYLNEKNKIKWLDEIPADVTIISDKSRLIFIVNNLITNAIRYADLTKKDPYVKITAKIEKGNFIFAVIDNGQGIEKQYHKKIFDMFYRANTYSTGSGLGLYIVKESVMKLGGEIEIQSELKLGTTITFTMSLQPK</sequence>
<dbReference type="InterPro" id="IPR003661">
    <property type="entry name" value="HisK_dim/P_dom"/>
</dbReference>
<dbReference type="PANTHER" id="PTHR43711:SF26">
    <property type="entry name" value="SENSOR HISTIDINE KINASE RCSC"/>
    <property type="match status" value="1"/>
</dbReference>
<dbReference type="Gene3D" id="3.30.565.10">
    <property type="entry name" value="Histidine kinase-like ATPase, C-terminal domain"/>
    <property type="match status" value="1"/>
</dbReference>
<evidence type="ECO:0000313" key="8">
    <source>
        <dbReference type="EMBL" id="VAW27078.1"/>
    </source>
</evidence>
<keyword evidence="4" id="KW-0808">Transferase</keyword>
<keyword evidence="3" id="KW-0597">Phosphoprotein</keyword>
<feature type="domain" description="Histidine kinase" evidence="7">
    <location>
        <begin position="1"/>
        <end position="212"/>
    </location>
</feature>
<dbReference type="EMBL" id="UOES01000178">
    <property type="protein sequence ID" value="VAW27078.1"/>
    <property type="molecule type" value="Genomic_DNA"/>
</dbReference>
<keyword evidence="5" id="KW-0418">Kinase</keyword>
<dbReference type="InterPro" id="IPR004358">
    <property type="entry name" value="Sig_transdc_His_kin-like_C"/>
</dbReference>
<dbReference type="PROSITE" id="PS50109">
    <property type="entry name" value="HIS_KIN"/>
    <property type="match status" value="1"/>
</dbReference>
<gene>
    <name evidence="8" type="ORF">MNBD_BACTEROID06-381</name>
</gene>
<dbReference type="InterPro" id="IPR036890">
    <property type="entry name" value="HATPase_C_sf"/>
</dbReference>
<dbReference type="InterPro" id="IPR003594">
    <property type="entry name" value="HATPase_dom"/>
</dbReference>
<evidence type="ECO:0000256" key="3">
    <source>
        <dbReference type="ARBA" id="ARBA00022553"/>
    </source>
</evidence>